<dbReference type="InterPro" id="IPR011075">
    <property type="entry name" value="TetR_C"/>
</dbReference>
<accession>A0ABV5X4E1</accession>
<dbReference type="EMBL" id="JBHMAU010000057">
    <property type="protein sequence ID" value="MFB9776597.1"/>
    <property type="molecule type" value="Genomic_DNA"/>
</dbReference>
<protein>
    <submittedName>
        <fullName evidence="4">TetR-like C-terminal domain-containing protein</fullName>
    </submittedName>
</protein>
<sequence length="164" mass="16883">MSTATIYRRRPTKRELILAVAGQIAADEGPEADTGSLDGDLREMFEQKRHAFSGKVAAALVSLVGESAHNSELAAAVRESILVPTRDFLTAILNRATARGQAVRTADAEAAARLIVGLIVTNAALHPADADGSCTALDVLPAADAALVIHALKSSTVAGAESGT</sequence>
<keyword evidence="2" id="KW-0804">Transcription</keyword>
<dbReference type="Proteomes" id="UP001589707">
    <property type="component" value="Unassembled WGS sequence"/>
</dbReference>
<dbReference type="Gene3D" id="1.10.357.10">
    <property type="entry name" value="Tetracycline Repressor, domain 2"/>
    <property type="match status" value="1"/>
</dbReference>
<reference evidence="4 5" key="1">
    <citation type="submission" date="2024-09" db="EMBL/GenBank/DDBJ databases">
        <authorList>
            <person name="Sun Q."/>
            <person name="Mori K."/>
        </authorList>
    </citation>
    <scope>NUCLEOTIDE SEQUENCE [LARGE SCALE GENOMIC DNA]</scope>
    <source>
        <strain evidence="4 5">JCM 11683</strain>
    </source>
</reference>
<name>A0ABV5X4E1_9MICO</name>
<evidence type="ECO:0000256" key="2">
    <source>
        <dbReference type="ARBA" id="ARBA00023163"/>
    </source>
</evidence>
<keyword evidence="5" id="KW-1185">Reference proteome</keyword>
<keyword evidence="1" id="KW-0805">Transcription regulation</keyword>
<evidence type="ECO:0000313" key="5">
    <source>
        <dbReference type="Proteomes" id="UP001589707"/>
    </source>
</evidence>
<gene>
    <name evidence="4" type="ORF">ACFFN1_09320</name>
</gene>
<feature type="domain" description="Tetracyclin repressor-like C-terminal" evidence="3">
    <location>
        <begin position="32"/>
        <end position="131"/>
    </location>
</feature>
<organism evidence="4 5">
    <name type="scientific">Brevibacterium otitidis</name>
    <dbReference type="NCBI Taxonomy" id="53364"/>
    <lineage>
        <taxon>Bacteria</taxon>
        <taxon>Bacillati</taxon>
        <taxon>Actinomycetota</taxon>
        <taxon>Actinomycetes</taxon>
        <taxon>Micrococcales</taxon>
        <taxon>Brevibacteriaceae</taxon>
        <taxon>Brevibacterium</taxon>
    </lineage>
</organism>
<dbReference type="InterPro" id="IPR036271">
    <property type="entry name" value="Tet_transcr_reg_TetR-rel_C_sf"/>
</dbReference>
<evidence type="ECO:0000256" key="1">
    <source>
        <dbReference type="ARBA" id="ARBA00023015"/>
    </source>
</evidence>
<evidence type="ECO:0000259" key="3">
    <source>
        <dbReference type="Pfam" id="PF16859"/>
    </source>
</evidence>
<evidence type="ECO:0000313" key="4">
    <source>
        <dbReference type="EMBL" id="MFB9776597.1"/>
    </source>
</evidence>
<dbReference type="RefSeq" id="WP_376840437.1">
    <property type="nucleotide sequence ID" value="NZ_JBHMAU010000057.1"/>
</dbReference>
<dbReference type="Pfam" id="PF16859">
    <property type="entry name" value="TetR_C_11"/>
    <property type="match status" value="1"/>
</dbReference>
<proteinExistence type="predicted"/>
<dbReference type="SUPFAM" id="SSF48498">
    <property type="entry name" value="Tetracyclin repressor-like, C-terminal domain"/>
    <property type="match status" value="1"/>
</dbReference>
<comment type="caution">
    <text evidence="4">The sequence shown here is derived from an EMBL/GenBank/DDBJ whole genome shotgun (WGS) entry which is preliminary data.</text>
</comment>